<gene>
    <name evidence="2" type="ORF">CAAN4_G11518</name>
</gene>
<proteinExistence type="predicted"/>
<dbReference type="InterPro" id="IPR000352">
    <property type="entry name" value="Pep_chain_release_fac_I"/>
</dbReference>
<dbReference type="Proteomes" id="UP001497600">
    <property type="component" value="Chromosome G"/>
</dbReference>
<dbReference type="PANTHER" id="PTHR11075:SF54">
    <property type="entry name" value="LARGE RIBOSOMAL SUBUNIT PROTEIN ML62"/>
    <property type="match status" value="1"/>
</dbReference>
<dbReference type="SUPFAM" id="SSF110916">
    <property type="entry name" value="Peptidyl-tRNA hydrolase domain-like"/>
    <property type="match status" value="1"/>
</dbReference>
<evidence type="ECO:0000313" key="3">
    <source>
        <dbReference type="Proteomes" id="UP001497600"/>
    </source>
</evidence>
<dbReference type="EMBL" id="OZ004259">
    <property type="protein sequence ID" value="CAK7918056.1"/>
    <property type="molecule type" value="Genomic_DNA"/>
</dbReference>
<dbReference type="InterPro" id="IPR052104">
    <property type="entry name" value="Mito_Release_Factor_mL62"/>
</dbReference>
<reference evidence="2 3" key="1">
    <citation type="submission" date="2024-01" db="EMBL/GenBank/DDBJ databases">
        <authorList>
            <consortium name="Genoscope - CEA"/>
            <person name="William W."/>
        </authorList>
    </citation>
    <scope>NUCLEOTIDE SEQUENCE [LARGE SCALE GENOMIC DNA]</scope>
    <source>
        <strain evidence="2 3">29B2s-10</strain>
    </source>
</reference>
<sequence length="183" mass="21550">MFKLITPKIIIRPHKLYRFYSQFSIEDIGKARKWIEITEAKHIPQSEFDISYSRSSGAGGQKVNKTSSKATISLEPEKWLTRSCYWIPEPIKQQLREKPVRYETKSGGLLIQSDSSRSRYTNTSDCFEKLISEIKEKVYFESEVKEEDVKKWQELATVRAEKIKFKKKLQSDKKKSRSKKFDI</sequence>
<protein>
    <recommendedName>
        <fullName evidence="1">Prokaryotic-type class I peptide chain release factors domain-containing protein</fullName>
    </recommendedName>
</protein>
<name>A0ABP0EI84_9ASCO</name>
<accession>A0ABP0EI84</accession>
<evidence type="ECO:0000313" key="2">
    <source>
        <dbReference type="EMBL" id="CAK7918056.1"/>
    </source>
</evidence>
<feature type="domain" description="Prokaryotic-type class I peptide chain release factors" evidence="1">
    <location>
        <begin position="41"/>
        <end position="176"/>
    </location>
</feature>
<dbReference type="PANTHER" id="PTHR11075">
    <property type="entry name" value="PEPTIDE CHAIN RELEASE FACTOR"/>
    <property type="match status" value="1"/>
</dbReference>
<dbReference type="Gene3D" id="3.30.160.20">
    <property type="match status" value="1"/>
</dbReference>
<evidence type="ECO:0000259" key="1">
    <source>
        <dbReference type="Pfam" id="PF00472"/>
    </source>
</evidence>
<dbReference type="Pfam" id="PF00472">
    <property type="entry name" value="RF-1"/>
    <property type="match status" value="1"/>
</dbReference>
<keyword evidence="3" id="KW-1185">Reference proteome</keyword>
<organism evidence="2 3">
    <name type="scientific">[Candida] anglica</name>
    <dbReference type="NCBI Taxonomy" id="148631"/>
    <lineage>
        <taxon>Eukaryota</taxon>
        <taxon>Fungi</taxon>
        <taxon>Dikarya</taxon>
        <taxon>Ascomycota</taxon>
        <taxon>Saccharomycotina</taxon>
        <taxon>Pichiomycetes</taxon>
        <taxon>Debaryomycetaceae</taxon>
        <taxon>Kurtzmaniella</taxon>
    </lineage>
</organism>